<reference evidence="1 2" key="1">
    <citation type="journal article" date="2016" name="Front. Microbiol.">
        <title>Genomic Insight into the Host-Endosymbiont Relationship of Endozoicomonas montiporae CL-33(T) with its Coral Host.</title>
        <authorList>
            <person name="Ding J.-Y."/>
            <person name="Shiu J.-H."/>
            <person name="Chen W.-M."/>
            <person name="Chiang Y.-R."/>
            <person name="Tang S.-L."/>
        </authorList>
    </citation>
    <scope>NUCLEOTIDE SEQUENCE [LARGE SCALE GENOMIC DNA]</scope>
    <source>
        <strain evidence="1 2">CL-33</strain>
    </source>
</reference>
<name>A0A142BA48_9GAMM</name>
<accession>A0A142BA48</accession>
<evidence type="ECO:0000313" key="1">
    <source>
        <dbReference type="EMBL" id="AMO55624.1"/>
    </source>
</evidence>
<dbReference type="KEGG" id="emp:EZMO1_1453"/>
<gene>
    <name evidence="1" type="ORF">EZMO1_1453</name>
</gene>
<proteinExistence type="predicted"/>
<organism evidence="1 2">
    <name type="scientific">Endozoicomonas montiporae CL-33</name>
    <dbReference type="NCBI Taxonomy" id="570277"/>
    <lineage>
        <taxon>Bacteria</taxon>
        <taxon>Pseudomonadati</taxon>
        <taxon>Pseudomonadota</taxon>
        <taxon>Gammaproteobacteria</taxon>
        <taxon>Oceanospirillales</taxon>
        <taxon>Endozoicomonadaceae</taxon>
        <taxon>Endozoicomonas</taxon>
    </lineage>
</organism>
<dbReference type="RefSeq" id="WP_061509347.1">
    <property type="nucleotide sequence ID" value="NZ_CP013251.1"/>
</dbReference>
<evidence type="ECO:0000313" key="2">
    <source>
        <dbReference type="Proteomes" id="UP000071065"/>
    </source>
</evidence>
<dbReference type="AlphaFoldDB" id="A0A142BA48"/>
<protein>
    <submittedName>
        <fullName evidence="1">Uncharacterized protein</fullName>
    </submittedName>
</protein>
<dbReference type="EMBL" id="CP013251">
    <property type="protein sequence ID" value="AMO55624.1"/>
    <property type="molecule type" value="Genomic_DNA"/>
</dbReference>
<dbReference type="STRING" id="570277.EZMO1_1453"/>
<dbReference type="Proteomes" id="UP000071065">
    <property type="component" value="Chromosome"/>
</dbReference>
<sequence length="74" mass="8457">MDNITRYFWNLLIAIDQLTNTLLAGDPDETISSRAAKAARNGQRWGCVLCRVLDWFDSNHCEKSIEEDEGKRAL</sequence>
<dbReference type="PATRIC" id="fig|570277.3.peg.1573"/>